<dbReference type="Gene3D" id="3.40.50.720">
    <property type="entry name" value="NAD(P)-binding Rossmann-like Domain"/>
    <property type="match status" value="1"/>
</dbReference>
<keyword evidence="1" id="KW-0560">Oxidoreductase</keyword>
<evidence type="ECO:0008006" key="4">
    <source>
        <dbReference type="Google" id="ProtNLM"/>
    </source>
</evidence>
<dbReference type="OrthoDB" id="191139at2759"/>
<proteinExistence type="predicted"/>
<dbReference type="PRINTS" id="PR00081">
    <property type="entry name" value="GDHRDH"/>
</dbReference>
<dbReference type="Proteomes" id="UP000006352">
    <property type="component" value="Unassembled WGS sequence"/>
</dbReference>
<protein>
    <recommendedName>
        <fullName evidence="4">NAD(P)-binding protein</fullName>
    </recommendedName>
</protein>
<evidence type="ECO:0000256" key="1">
    <source>
        <dbReference type="ARBA" id="ARBA00023002"/>
    </source>
</evidence>
<keyword evidence="3" id="KW-1185">Reference proteome</keyword>
<dbReference type="PANTHER" id="PTHR43157">
    <property type="entry name" value="PHOSPHATIDYLINOSITOL-GLYCAN BIOSYNTHESIS CLASS F PROTEIN-RELATED"/>
    <property type="match status" value="1"/>
</dbReference>
<dbReference type="GeneID" id="24101085"/>
<accession>J4GWS5</accession>
<dbReference type="GO" id="GO:0016491">
    <property type="term" value="F:oxidoreductase activity"/>
    <property type="evidence" value="ECO:0007669"/>
    <property type="project" value="UniProtKB-KW"/>
</dbReference>
<evidence type="ECO:0000313" key="3">
    <source>
        <dbReference type="Proteomes" id="UP000006352"/>
    </source>
</evidence>
<dbReference type="InterPro" id="IPR002347">
    <property type="entry name" value="SDR_fam"/>
</dbReference>
<reference evidence="2 3" key="1">
    <citation type="journal article" date="2012" name="Appl. Environ. Microbiol.">
        <title>Short-read sequencing for genomic analysis of the brown rot fungus Fibroporia radiculosa.</title>
        <authorList>
            <person name="Tang J.D."/>
            <person name="Perkins A.D."/>
            <person name="Sonstegard T.S."/>
            <person name="Schroeder S.G."/>
            <person name="Burgess S.C."/>
            <person name="Diehl S.V."/>
        </authorList>
    </citation>
    <scope>NUCLEOTIDE SEQUENCE [LARGE SCALE GENOMIC DNA]</scope>
    <source>
        <strain evidence="2 3">TFFH 294</strain>
    </source>
</reference>
<name>J4GWS5_9APHY</name>
<dbReference type="AlphaFoldDB" id="J4GWS5"/>
<dbReference type="FunCoup" id="J4GWS5">
    <property type="interactions" value="142"/>
</dbReference>
<dbReference type="Pfam" id="PF00106">
    <property type="entry name" value="adh_short"/>
    <property type="match status" value="1"/>
</dbReference>
<dbReference type="PANTHER" id="PTHR43157:SF31">
    <property type="entry name" value="PHOSPHATIDYLINOSITOL-GLYCAN BIOSYNTHESIS CLASS F PROTEIN"/>
    <property type="match status" value="1"/>
</dbReference>
<dbReference type="RefSeq" id="XP_012185468.1">
    <property type="nucleotide sequence ID" value="XM_012330078.1"/>
</dbReference>
<dbReference type="SUPFAM" id="SSF51735">
    <property type="entry name" value="NAD(P)-binding Rossmann-fold domains"/>
    <property type="match status" value="1"/>
</dbReference>
<gene>
    <name evidence="2" type="ORF">FIBRA_08427</name>
</gene>
<dbReference type="HOGENOM" id="CLU_010194_44_6_1"/>
<sequence>MRQLQNFSAVFSQMFPGKPKFSTEEIPDLSGRVVIVTGGNVGIGKETIKVLLEHNAKVYMATRSEERANVAIKELKQLTKKEAIFLKLDLSSLVSVREAARAFLQQENKLHILFNNAGVMWCPHEMISADGYDMQFATNVMGHYYFTKLLMPALLAGRDTSPDRHTRVITTSSSGAYMATLNFDSLKDGPKRKKVTTETLYYQSKFANVVVSRQFAKRFGEQGVISISVNPGTVDTELLRHTSPRSRSFMRATFLMPAPWGALTQLWGGTMPEALKANGEFLIPWAKVGKCRQEAYDDELGSKLWKWLEEQVRPYQG</sequence>
<dbReference type="EMBL" id="HE797240">
    <property type="protein sequence ID" value="CCM06185.1"/>
    <property type="molecule type" value="Genomic_DNA"/>
</dbReference>
<evidence type="ECO:0000313" key="2">
    <source>
        <dbReference type="EMBL" id="CCM06185.1"/>
    </source>
</evidence>
<dbReference type="InterPro" id="IPR036291">
    <property type="entry name" value="NAD(P)-bd_dom_sf"/>
</dbReference>
<dbReference type="STRING" id="599839.J4GWS5"/>
<organism evidence="2 3">
    <name type="scientific">Fibroporia radiculosa</name>
    <dbReference type="NCBI Taxonomy" id="599839"/>
    <lineage>
        <taxon>Eukaryota</taxon>
        <taxon>Fungi</taxon>
        <taxon>Dikarya</taxon>
        <taxon>Basidiomycota</taxon>
        <taxon>Agaricomycotina</taxon>
        <taxon>Agaricomycetes</taxon>
        <taxon>Polyporales</taxon>
        <taxon>Fibroporiaceae</taxon>
        <taxon>Fibroporia</taxon>
    </lineage>
</organism>
<dbReference type="InParanoid" id="J4GWS5"/>